<evidence type="ECO:0000313" key="6">
    <source>
        <dbReference type="RefSeq" id="XP_022769533.1"/>
    </source>
</evidence>
<accession>A0A6P6AXE0</accession>
<protein>
    <submittedName>
        <fullName evidence="6">Late embryogenesis abundant protein 3-like</fullName>
    </submittedName>
</protein>
<dbReference type="PANTHER" id="PTHR31174:SF31">
    <property type="entry name" value="LATE EMBRYOGENESIS ABUNDANT PROTEIN 3"/>
    <property type="match status" value="1"/>
</dbReference>
<dbReference type="KEGG" id="dzi:111313077"/>
<name>A0A6P6AXE0_DURZI</name>
<evidence type="ECO:0000259" key="4">
    <source>
        <dbReference type="Pfam" id="PF04927"/>
    </source>
</evidence>
<evidence type="ECO:0000256" key="2">
    <source>
        <dbReference type="ARBA" id="ARBA00022737"/>
    </source>
</evidence>
<dbReference type="InterPro" id="IPR007011">
    <property type="entry name" value="LEA_SMP_dom"/>
</dbReference>
<feature type="region of interest" description="Disordered" evidence="3">
    <location>
        <begin position="1"/>
        <end position="34"/>
    </location>
</feature>
<gene>
    <name evidence="6" type="primary">LOC111313077</name>
</gene>
<reference evidence="6" key="1">
    <citation type="submission" date="2025-08" db="UniProtKB">
        <authorList>
            <consortium name="RefSeq"/>
        </authorList>
    </citation>
    <scope>IDENTIFICATION</scope>
    <source>
        <tissue evidence="6">Fruit stalk</tissue>
    </source>
</reference>
<evidence type="ECO:0000313" key="5">
    <source>
        <dbReference type="Proteomes" id="UP000515121"/>
    </source>
</evidence>
<comment type="similarity">
    <text evidence="1">Belongs to the LEA type SMP family.</text>
</comment>
<dbReference type="InterPro" id="IPR042971">
    <property type="entry name" value="LEA_SMP"/>
</dbReference>
<dbReference type="GeneID" id="111313077"/>
<organism evidence="5 6">
    <name type="scientific">Durio zibethinus</name>
    <name type="common">Durian</name>
    <dbReference type="NCBI Taxonomy" id="66656"/>
    <lineage>
        <taxon>Eukaryota</taxon>
        <taxon>Viridiplantae</taxon>
        <taxon>Streptophyta</taxon>
        <taxon>Embryophyta</taxon>
        <taxon>Tracheophyta</taxon>
        <taxon>Spermatophyta</taxon>
        <taxon>Magnoliopsida</taxon>
        <taxon>eudicotyledons</taxon>
        <taxon>Gunneridae</taxon>
        <taxon>Pentapetalae</taxon>
        <taxon>rosids</taxon>
        <taxon>malvids</taxon>
        <taxon>Malvales</taxon>
        <taxon>Malvaceae</taxon>
        <taxon>Helicteroideae</taxon>
        <taxon>Durio</taxon>
    </lineage>
</organism>
<keyword evidence="2" id="KW-0677">Repeat</keyword>
<dbReference type="PANTHER" id="PTHR31174">
    <property type="entry name" value="SEED MATURATION FAMILY PROTEIN"/>
    <property type="match status" value="1"/>
</dbReference>
<dbReference type="AlphaFoldDB" id="A0A6P6AXE0"/>
<dbReference type="Pfam" id="PF04927">
    <property type="entry name" value="SMP"/>
    <property type="match status" value="1"/>
</dbReference>
<keyword evidence="5" id="KW-1185">Reference proteome</keyword>
<dbReference type="OrthoDB" id="2014755at2759"/>
<evidence type="ECO:0000256" key="1">
    <source>
        <dbReference type="ARBA" id="ARBA00010733"/>
    </source>
</evidence>
<evidence type="ECO:0000256" key="3">
    <source>
        <dbReference type="SAM" id="MobiDB-lite"/>
    </source>
</evidence>
<sequence>MRLPSLANDSSNRLPPKLKRTKLSQGQPRRPQVDQYFDLESITIGEALETTTISVGDKPVDSSDAAAIQTAETIAAGCDDRQRGGLGANVQAAASFNARAARDVTKITNSDVLSVILRNHKQIFSFHLECIFSKSK</sequence>
<feature type="domain" description="SMP" evidence="4">
    <location>
        <begin position="42"/>
        <end position="100"/>
    </location>
</feature>
<dbReference type="Proteomes" id="UP000515121">
    <property type="component" value="Unplaced"/>
</dbReference>
<proteinExistence type="inferred from homology"/>
<dbReference type="RefSeq" id="XP_022769533.1">
    <property type="nucleotide sequence ID" value="XM_022913798.1"/>
</dbReference>